<accession>T0G489</accession>
<dbReference type="InterPro" id="IPR011990">
    <property type="entry name" value="TPR-like_helical_dom_sf"/>
</dbReference>
<dbReference type="SUPFAM" id="SSF48452">
    <property type="entry name" value="TPR-like"/>
    <property type="match status" value="1"/>
</dbReference>
<dbReference type="Gene3D" id="1.25.40.10">
    <property type="entry name" value="Tetratricopeptide repeat domain"/>
    <property type="match status" value="1"/>
</dbReference>
<evidence type="ECO:0000313" key="3">
    <source>
        <dbReference type="Proteomes" id="UP000015445"/>
    </source>
</evidence>
<dbReference type="AlphaFoldDB" id="T0G489"/>
<keyword evidence="3" id="KW-1185">Reference proteome</keyword>
<dbReference type="Pfam" id="PF13181">
    <property type="entry name" value="TPR_8"/>
    <property type="match status" value="1"/>
</dbReference>
<protein>
    <submittedName>
        <fullName evidence="2">Tetratricopeptide repeat protein</fullName>
    </submittedName>
</protein>
<gene>
    <name evidence="2" type="ORF">LEP1GSC193_2966</name>
</gene>
<proteinExistence type="predicted"/>
<dbReference type="PANTHER" id="PTHR12558:SF13">
    <property type="entry name" value="CELL DIVISION CYCLE PROTEIN 27 HOMOLOG"/>
    <property type="match status" value="1"/>
</dbReference>
<sequence>MFPRSEIRLKYRMNPLYLQSFGESEEAKTHFLTAYEYQTKGNLKLASKHYRMSIAAKPTSEAWTFLGWSYSLAGKLDRAIEFCKTAIETDPTLGNPYNDIGVYLLQQKRFEEALPWFERAKSAPRYEVPVYPYFNSGSCLEILGHIELARLEYEKAIRIQPNYPPANLALKRIYIRYN</sequence>
<feature type="repeat" description="TPR" evidence="1">
    <location>
        <begin position="130"/>
        <end position="163"/>
    </location>
</feature>
<dbReference type="STRING" id="28452.A0128_06305"/>
<dbReference type="Proteomes" id="UP000015445">
    <property type="component" value="Unassembled WGS sequence"/>
</dbReference>
<name>T0G489_9LEPT</name>
<dbReference type="Pfam" id="PF00515">
    <property type="entry name" value="TPR_1"/>
    <property type="match status" value="1"/>
</dbReference>
<comment type="caution">
    <text evidence="2">The sequence shown here is derived from an EMBL/GenBank/DDBJ whole genome shotgun (WGS) entry which is preliminary data.</text>
</comment>
<dbReference type="PANTHER" id="PTHR12558">
    <property type="entry name" value="CELL DIVISION CYCLE 16,23,27"/>
    <property type="match status" value="1"/>
</dbReference>
<reference evidence="2" key="1">
    <citation type="submission" date="2013-05" db="EMBL/GenBank/DDBJ databases">
        <authorList>
            <person name="Harkins D.M."/>
            <person name="Durkin A.S."/>
            <person name="Brinkac L.M."/>
            <person name="Haft D.H."/>
            <person name="Selengut J.D."/>
            <person name="Sanka R."/>
            <person name="DePew J."/>
            <person name="Purushe J."/>
            <person name="Galloway R.L."/>
            <person name="Vinetz J.M."/>
            <person name="Sutton G.G."/>
            <person name="Nierman W.C."/>
            <person name="Fouts D.E."/>
        </authorList>
    </citation>
    <scope>NUCLEOTIDE SEQUENCE [LARGE SCALE GENOMIC DNA]</scope>
    <source>
        <strain evidence="2">80-412</strain>
    </source>
</reference>
<dbReference type="SMART" id="SM00028">
    <property type="entry name" value="TPR"/>
    <property type="match status" value="4"/>
</dbReference>
<dbReference type="InterPro" id="IPR019734">
    <property type="entry name" value="TPR_rpt"/>
</dbReference>
<keyword evidence="1" id="KW-0802">TPR repeat</keyword>
<dbReference type="Pfam" id="PF13374">
    <property type="entry name" value="TPR_10"/>
    <property type="match status" value="1"/>
</dbReference>
<organism evidence="2 3">
    <name type="scientific">Leptospira alstonii serovar Pingchang str. 80-412</name>
    <dbReference type="NCBI Taxonomy" id="1218564"/>
    <lineage>
        <taxon>Bacteria</taxon>
        <taxon>Pseudomonadati</taxon>
        <taxon>Spirochaetota</taxon>
        <taxon>Spirochaetia</taxon>
        <taxon>Leptospirales</taxon>
        <taxon>Leptospiraceae</taxon>
        <taxon>Leptospira</taxon>
    </lineage>
</organism>
<evidence type="ECO:0000313" key="2">
    <source>
        <dbReference type="EMBL" id="EQA81616.1"/>
    </source>
</evidence>
<dbReference type="EMBL" id="AOHD02000018">
    <property type="protein sequence ID" value="EQA81616.1"/>
    <property type="molecule type" value="Genomic_DNA"/>
</dbReference>
<evidence type="ECO:0000256" key="1">
    <source>
        <dbReference type="PROSITE-ProRule" id="PRU00339"/>
    </source>
</evidence>
<feature type="repeat" description="TPR" evidence="1">
    <location>
        <begin position="60"/>
        <end position="93"/>
    </location>
</feature>
<dbReference type="PROSITE" id="PS50005">
    <property type="entry name" value="TPR"/>
    <property type="match status" value="2"/>
</dbReference>